<protein>
    <submittedName>
        <fullName evidence="1">Uncharacterized protein</fullName>
    </submittedName>
</protein>
<proteinExistence type="predicted"/>
<dbReference type="EMBL" id="CH476628">
    <property type="protein sequence ID" value="EDO04164.1"/>
    <property type="molecule type" value="Genomic_DNA"/>
</dbReference>
<name>A7EMU8_SCLS1</name>
<dbReference type="RefSeq" id="XP_001592406.1">
    <property type="nucleotide sequence ID" value="XM_001592356.1"/>
</dbReference>
<dbReference type="Proteomes" id="UP000001312">
    <property type="component" value="Unassembled WGS sequence"/>
</dbReference>
<evidence type="ECO:0000313" key="2">
    <source>
        <dbReference type="Proteomes" id="UP000001312"/>
    </source>
</evidence>
<accession>A7EMU8</accession>
<dbReference type="AlphaFoldDB" id="A7EMU8"/>
<keyword evidence="2" id="KW-1185">Reference proteome</keyword>
<dbReference type="InParanoid" id="A7EMU8"/>
<sequence>MNGAQVSPIHVNSIIVDFNDSKDKDSGTSKDGTHITCLDSPVKLLQLIAFS</sequence>
<dbReference type="GeneID" id="5488256"/>
<reference evidence="2" key="1">
    <citation type="journal article" date="2011" name="PLoS Genet.">
        <title>Genomic analysis of the necrotrophic fungal pathogens Sclerotinia sclerotiorum and Botrytis cinerea.</title>
        <authorList>
            <person name="Amselem J."/>
            <person name="Cuomo C.A."/>
            <person name="van Kan J.A."/>
            <person name="Viaud M."/>
            <person name="Benito E.P."/>
            <person name="Couloux A."/>
            <person name="Coutinho P.M."/>
            <person name="de Vries R.P."/>
            <person name="Dyer P.S."/>
            <person name="Fillinger S."/>
            <person name="Fournier E."/>
            <person name="Gout L."/>
            <person name="Hahn M."/>
            <person name="Kohn L."/>
            <person name="Lapalu N."/>
            <person name="Plummer K.M."/>
            <person name="Pradier J.M."/>
            <person name="Quevillon E."/>
            <person name="Sharon A."/>
            <person name="Simon A."/>
            <person name="ten Have A."/>
            <person name="Tudzynski B."/>
            <person name="Tudzynski P."/>
            <person name="Wincker P."/>
            <person name="Andrew M."/>
            <person name="Anthouard V."/>
            <person name="Beever R.E."/>
            <person name="Beffa R."/>
            <person name="Benoit I."/>
            <person name="Bouzid O."/>
            <person name="Brault B."/>
            <person name="Chen Z."/>
            <person name="Choquer M."/>
            <person name="Collemare J."/>
            <person name="Cotton P."/>
            <person name="Danchin E.G."/>
            <person name="Da Silva C."/>
            <person name="Gautier A."/>
            <person name="Giraud C."/>
            <person name="Giraud T."/>
            <person name="Gonzalez C."/>
            <person name="Grossetete S."/>
            <person name="Guldener U."/>
            <person name="Henrissat B."/>
            <person name="Howlett B.J."/>
            <person name="Kodira C."/>
            <person name="Kretschmer M."/>
            <person name="Lappartient A."/>
            <person name="Leroch M."/>
            <person name="Levis C."/>
            <person name="Mauceli E."/>
            <person name="Neuveglise C."/>
            <person name="Oeser B."/>
            <person name="Pearson M."/>
            <person name="Poulain J."/>
            <person name="Poussereau N."/>
            <person name="Quesneville H."/>
            <person name="Rascle C."/>
            <person name="Schumacher J."/>
            <person name="Segurens B."/>
            <person name="Sexton A."/>
            <person name="Silva E."/>
            <person name="Sirven C."/>
            <person name="Soanes D.M."/>
            <person name="Talbot N.J."/>
            <person name="Templeton M."/>
            <person name="Yandava C."/>
            <person name="Yarden O."/>
            <person name="Zeng Q."/>
            <person name="Rollins J.A."/>
            <person name="Lebrun M.H."/>
            <person name="Dickman M."/>
        </authorList>
    </citation>
    <scope>NUCLEOTIDE SEQUENCE [LARGE SCALE GENOMIC DNA]</scope>
    <source>
        <strain evidence="2">ATCC 18683 / 1980 / Ss-1</strain>
    </source>
</reference>
<gene>
    <name evidence="1" type="ORF">SS1G_06647</name>
</gene>
<dbReference type="KEGG" id="ssl:SS1G_06647"/>
<organism evidence="1 2">
    <name type="scientific">Sclerotinia sclerotiorum (strain ATCC 18683 / 1980 / Ss-1)</name>
    <name type="common">White mold</name>
    <name type="synonym">Whetzelinia sclerotiorum</name>
    <dbReference type="NCBI Taxonomy" id="665079"/>
    <lineage>
        <taxon>Eukaryota</taxon>
        <taxon>Fungi</taxon>
        <taxon>Dikarya</taxon>
        <taxon>Ascomycota</taxon>
        <taxon>Pezizomycotina</taxon>
        <taxon>Leotiomycetes</taxon>
        <taxon>Helotiales</taxon>
        <taxon>Sclerotiniaceae</taxon>
        <taxon>Sclerotinia</taxon>
    </lineage>
</organism>
<evidence type="ECO:0000313" key="1">
    <source>
        <dbReference type="EMBL" id="EDO04164.1"/>
    </source>
</evidence>